<reference evidence="2" key="2">
    <citation type="submission" date="2020-03" db="EMBL/GenBank/DDBJ databases">
        <title>Flavobacteriaceae bacterium strain TP-CH-4, a member of the family Flavobacteriaceae isolated from a deep-sea seamount.</title>
        <authorList>
            <person name="Zhang D.-C."/>
        </authorList>
    </citation>
    <scope>NUCLEOTIDE SEQUENCE</scope>
    <source>
        <strain evidence="2">TP-CH-4</strain>
    </source>
</reference>
<comment type="caution">
    <text evidence="2">The sequence shown here is derived from an EMBL/GenBank/DDBJ whole genome shotgun (WGS) entry which is preliminary data.</text>
</comment>
<dbReference type="InterPro" id="IPR014352">
    <property type="entry name" value="FERM/acyl-CoA-bd_prot_sf"/>
</dbReference>
<dbReference type="EMBL" id="VIKU02000005">
    <property type="protein sequence ID" value="NHF60766.1"/>
    <property type="molecule type" value="Genomic_DNA"/>
</dbReference>
<gene>
    <name evidence="2" type="ORF">FK220_015535</name>
</gene>
<accession>A0A967EBZ8</accession>
<dbReference type="GO" id="GO:0000062">
    <property type="term" value="F:fatty-acyl-CoA binding"/>
    <property type="evidence" value="ECO:0007669"/>
    <property type="project" value="InterPro"/>
</dbReference>
<reference evidence="2" key="1">
    <citation type="submission" date="2019-07" db="EMBL/GenBank/DDBJ databases">
        <authorList>
            <person name="De-Chao Zhang Q."/>
        </authorList>
    </citation>
    <scope>NUCLEOTIDE SEQUENCE</scope>
    <source>
        <strain evidence="2">TP-CH-4</strain>
    </source>
</reference>
<proteinExistence type="predicted"/>
<protein>
    <submittedName>
        <fullName evidence="2">Acyl-CoA-binding protein</fullName>
    </submittedName>
</protein>
<dbReference type="Proteomes" id="UP000707206">
    <property type="component" value="Unassembled WGS sequence"/>
</dbReference>
<evidence type="ECO:0000313" key="3">
    <source>
        <dbReference type="Proteomes" id="UP000707206"/>
    </source>
</evidence>
<keyword evidence="3" id="KW-1185">Reference proteome</keyword>
<evidence type="ECO:0000259" key="1">
    <source>
        <dbReference type="PROSITE" id="PS51228"/>
    </source>
</evidence>
<dbReference type="AlphaFoldDB" id="A0A967EBZ8"/>
<dbReference type="InterPro" id="IPR000582">
    <property type="entry name" value="Acyl-CoA-binding_protein"/>
</dbReference>
<name>A0A967EBZ8_9FLAO</name>
<dbReference type="Pfam" id="PF00887">
    <property type="entry name" value="ACBP"/>
    <property type="match status" value="1"/>
</dbReference>
<dbReference type="RefSeq" id="WP_152575272.1">
    <property type="nucleotide sequence ID" value="NZ_VIKU02000005.1"/>
</dbReference>
<organism evidence="2 3">
    <name type="scientific">Pelagihabitans pacificus</name>
    <dbReference type="NCBI Taxonomy" id="2696054"/>
    <lineage>
        <taxon>Bacteria</taxon>
        <taxon>Pseudomonadati</taxon>
        <taxon>Bacteroidota</taxon>
        <taxon>Flavobacteriia</taxon>
        <taxon>Flavobacteriales</taxon>
        <taxon>Flavobacteriaceae</taxon>
        <taxon>Pelagihabitans</taxon>
    </lineage>
</organism>
<dbReference type="InterPro" id="IPR035984">
    <property type="entry name" value="Acyl-CoA-binding_sf"/>
</dbReference>
<feature type="domain" description="ACB" evidence="1">
    <location>
        <begin position="6"/>
        <end position="84"/>
    </location>
</feature>
<evidence type="ECO:0000313" key="2">
    <source>
        <dbReference type="EMBL" id="NHF60766.1"/>
    </source>
</evidence>
<dbReference type="PROSITE" id="PS51228">
    <property type="entry name" value="ACB_2"/>
    <property type="match status" value="1"/>
</dbReference>
<dbReference type="SUPFAM" id="SSF47027">
    <property type="entry name" value="Acyl-CoA binding protein"/>
    <property type="match status" value="1"/>
</dbReference>
<sequence length="84" mass="9689">MKNEKLHKRFNEAVEFINNYTEPLPADVLLKLYAYYKIANENKNHPGSKTPLINAFKANALIQAQNLEPKAAMTQYIKLVKTLR</sequence>
<dbReference type="Gene3D" id="1.20.80.10">
    <property type="match status" value="1"/>
</dbReference>